<dbReference type="EMBL" id="JAHWZX010000001">
    <property type="protein sequence ID" value="MBW4329587.1"/>
    <property type="molecule type" value="Genomic_DNA"/>
</dbReference>
<comment type="caution">
    <text evidence="2">The sequence shown here is derived from an EMBL/GenBank/DDBJ whole genome shotgun (WGS) entry which is preliminary data.</text>
</comment>
<feature type="compositionally biased region" description="Basic and acidic residues" evidence="1">
    <location>
        <begin position="91"/>
        <end position="102"/>
    </location>
</feature>
<reference evidence="2 3" key="1">
    <citation type="submission" date="2021-07" db="EMBL/GenBank/DDBJ databases">
        <title>Stakelama flava sp. nov., a novel endophytic bacterium isolated from branch of Kandelia candel.</title>
        <authorList>
            <person name="Tuo L."/>
        </authorList>
    </citation>
    <scope>NUCLEOTIDE SEQUENCE [LARGE SCALE GENOMIC DNA]</scope>
    <source>
        <strain evidence="2 3">CBK3Z-3</strain>
    </source>
</reference>
<protein>
    <recommendedName>
        <fullName evidence="4">Stability/partitioning determinant</fullName>
    </recommendedName>
</protein>
<evidence type="ECO:0000313" key="2">
    <source>
        <dbReference type="EMBL" id="MBW4329587.1"/>
    </source>
</evidence>
<feature type="region of interest" description="Disordered" evidence="1">
    <location>
        <begin position="91"/>
        <end position="119"/>
    </location>
</feature>
<dbReference type="Proteomes" id="UP001197214">
    <property type="component" value="Unassembled WGS sequence"/>
</dbReference>
<sequence>MTLPNPKPFASLSSGLLARKGQARPAMRPQGFVDMSPESLEDLGWNDMGDVASSAASEPVPTGLTPAPMPPTEPVQSPAVLRDRERLAERFEHDSESIDRAPDQTPPVVEPAAAPSSVEHSISLNTAKRIRRETGTKRRKAAFTLRLDTDRHLRLRLASAIRGDSAQTLVTRALDRFLDDLPEVDALVRQLDDGRGN</sequence>
<name>A0ABS6XH99_9SPHN</name>
<accession>A0ABS6XH99</accession>
<dbReference type="RefSeq" id="WP_219236678.1">
    <property type="nucleotide sequence ID" value="NZ_JAHWZX010000001.1"/>
</dbReference>
<keyword evidence="3" id="KW-1185">Reference proteome</keyword>
<organism evidence="2 3">
    <name type="scientific">Stakelama flava</name>
    <dbReference type="NCBI Taxonomy" id="2860338"/>
    <lineage>
        <taxon>Bacteria</taxon>
        <taxon>Pseudomonadati</taxon>
        <taxon>Pseudomonadota</taxon>
        <taxon>Alphaproteobacteria</taxon>
        <taxon>Sphingomonadales</taxon>
        <taxon>Sphingomonadaceae</taxon>
        <taxon>Stakelama</taxon>
    </lineage>
</organism>
<evidence type="ECO:0000313" key="3">
    <source>
        <dbReference type="Proteomes" id="UP001197214"/>
    </source>
</evidence>
<gene>
    <name evidence="2" type="ORF">KY084_01690</name>
</gene>
<evidence type="ECO:0008006" key="4">
    <source>
        <dbReference type="Google" id="ProtNLM"/>
    </source>
</evidence>
<proteinExistence type="predicted"/>
<feature type="compositionally biased region" description="Low complexity" evidence="1">
    <location>
        <begin position="110"/>
        <end position="119"/>
    </location>
</feature>
<feature type="region of interest" description="Disordered" evidence="1">
    <location>
        <begin position="1"/>
        <end position="78"/>
    </location>
</feature>
<evidence type="ECO:0000256" key="1">
    <source>
        <dbReference type="SAM" id="MobiDB-lite"/>
    </source>
</evidence>